<dbReference type="EMBL" id="CAJFDH010000006">
    <property type="protein sequence ID" value="CAD5230811.1"/>
    <property type="molecule type" value="Genomic_DNA"/>
</dbReference>
<proteinExistence type="predicted"/>
<feature type="region of interest" description="Disordered" evidence="1">
    <location>
        <begin position="143"/>
        <end position="162"/>
    </location>
</feature>
<dbReference type="Proteomes" id="UP000614601">
    <property type="component" value="Unassembled WGS sequence"/>
</dbReference>
<accession>A0A811LTY9</accession>
<feature type="signal peptide" evidence="2">
    <location>
        <begin position="1"/>
        <end position="16"/>
    </location>
</feature>
<keyword evidence="4" id="KW-1185">Reference proteome</keyword>
<organism evidence="3 4">
    <name type="scientific">Bursaphelenchus okinawaensis</name>
    <dbReference type="NCBI Taxonomy" id="465554"/>
    <lineage>
        <taxon>Eukaryota</taxon>
        <taxon>Metazoa</taxon>
        <taxon>Ecdysozoa</taxon>
        <taxon>Nematoda</taxon>
        <taxon>Chromadorea</taxon>
        <taxon>Rhabditida</taxon>
        <taxon>Tylenchina</taxon>
        <taxon>Tylenchomorpha</taxon>
        <taxon>Aphelenchoidea</taxon>
        <taxon>Aphelenchoididae</taxon>
        <taxon>Bursaphelenchus</taxon>
    </lineage>
</organism>
<evidence type="ECO:0000313" key="3">
    <source>
        <dbReference type="EMBL" id="CAD5230811.1"/>
    </source>
</evidence>
<evidence type="ECO:0008006" key="5">
    <source>
        <dbReference type="Google" id="ProtNLM"/>
    </source>
</evidence>
<dbReference type="OrthoDB" id="10657277at2759"/>
<feature type="compositionally biased region" description="Polar residues" evidence="1">
    <location>
        <begin position="204"/>
        <end position="214"/>
    </location>
</feature>
<comment type="caution">
    <text evidence="3">The sequence shown here is derived from an EMBL/GenBank/DDBJ whole genome shotgun (WGS) entry which is preliminary data.</text>
</comment>
<feature type="compositionally biased region" description="Low complexity" evidence="1">
    <location>
        <begin position="351"/>
        <end position="367"/>
    </location>
</feature>
<dbReference type="AlphaFoldDB" id="A0A811LTY9"/>
<feature type="chain" id="PRO_5036221513" description="ShKT domain-containing protein" evidence="2">
    <location>
        <begin position="17"/>
        <end position="672"/>
    </location>
</feature>
<evidence type="ECO:0000313" key="4">
    <source>
        <dbReference type="Proteomes" id="UP000614601"/>
    </source>
</evidence>
<evidence type="ECO:0000256" key="2">
    <source>
        <dbReference type="SAM" id="SignalP"/>
    </source>
</evidence>
<reference evidence="3" key="1">
    <citation type="submission" date="2020-09" db="EMBL/GenBank/DDBJ databases">
        <authorList>
            <person name="Kikuchi T."/>
        </authorList>
    </citation>
    <scope>NUCLEOTIDE SEQUENCE</scope>
    <source>
        <strain evidence="3">SH1</strain>
    </source>
</reference>
<feature type="region of interest" description="Disordered" evidence="1">
    <location>
        <begin position="333"/>
        <end position="374"/>
    </location>
</feature>
<evidence type="ECO:0000256" key="1">
    <source>
        <dbReference type="SAM" id="MobiDB-lite"/>
    </source>
</evidence>
<gene>
    <name evidence="3" type="ORF">BOKJ2_LOCUS14328</name>
</gene>
<name>A0A811LTY9_9BILA</name>
<feature type="region of interest" description="Disordered" evidence="1">
    <location>
        <begin position="192"/>
        <end position="250"/>
    </location>
</feature>
<sequence length="672" mass="75061">MRLLIFCLFLPYSISAKVNSLYVRVPRNVPIGIENTLLGANRVPPANDDASNNNPQIALRSEQFRPIDELVFNEIKFVKTEDEESFEEDFSKNVMDIDPSSMNAAEVEYDAKVEGLLNGGTDGVDHGTEGYDTEGNGIEETSTEAKKFGKVQHSTSTKVPDTVKDSTKAHKFDSDVHSTSTKDFDTVKDNTEANKFDGDEHISSTKGSDTVKNSTKAKKFGKAQRSTSTKGFDTEETSTKAKKFGRDGHSTSIESFDTVKDYTEANKLDTEEYSTTTPFFLTERSGIVTDTSKSTNAAPSRFVIKAQIEHHDVQNSTTKKVNSAKERLQSISVGLHSATKEPESTTERPDSNTTRPDSTKTTSDSTTENVDSAKRNVYSIRTTIDIDRTAKNLDSTIKATHGTTKQPVLTTVDVDGPAEVTDYTVDSKDSTKNRIESTTPAPLKKLRATEISKVSIGEGAKIDKVIFLNSTSTKAQNEVKNQTKDNTTEKATECLSDCMFIATLVANRSTDNMFRDTCRSYAKVSHCLNRCPSSFDYDSKELVKRCSMNSNHAWRNFNQCYKRYTNESVNDCSKWCDKQLDWSDNKERVNTLCTKTQCVTSCVRKYLNNRCDGGGDALDKIVYSPFDSFRQNKNIRSIFDESVGRLPSKCQLFFTITDRPHDTPRIRKKRVL</sequence>
<dbReference type="EMBL" id="CAJFCW020000006">
    <property type="protein sequence ID" value="CAG9128000.1"/>
    <property type="molecule type" value="Genomic_DNA"/>
</dbReference>
<keyword evidence="2" id="KW-0732">Signal</keyword>
<protein>
    <recommendedName>
        <fullName evidence="5">ShKT domain-containing protein</fullName>
    </recommendedName>
</protein>
<feature type="compositionally biased region" description="Basic and acidic residues" evidence="1">
    <location>
        <begin position="338"/>
        <end position="350"/>
    </location>
</feature>
<feature type="compositionally biased region" description="Basic and acidic residues" evidence="1">
    <location>
        <begin position="192"/>
        <end position="203"/>
    </location>
</feature>
<dbReference type="Proteomes" id="UP000783686">
    <property type="component" value="Unassembled WGS sequence"/>
</dbReference>